<evidence type="ECO:0000313" key="1">
    <source>
        <dbReference type="EMBL" id="AJQ20913.1"/>
    </source>
</evidence>
<dbReference type="GeneID" id="24366639"/>
<dbReference type="KEGG" id="vg:24366639"/>
<protein>
    <submittedName>
        <fullName evidence="1">Uncharacterized protein</fullName>
    </submittedName>
</protein>
<dbReference type="EMBL" id="KP797973">
    <property type="protein sequence ID" value="AJQ20913.1"/>
    <property type="molecule type" value="Genomic_DNA"/>
</dbReference>
<keyword evidence="2" id="KW-1185">Reference proteome</keyword>
<evidence type="ECO:0000313" key="2">
    <source>
        <dbReference type="Proteomes" id="UP000032405"/>
    </source>
</evidence>
<organism evidence="1 2">
    <name type="scientific">Salmonella phage Det7</name>
    <dbReference type="NCBI Taxonomy" id="454798"/>
    <lineage>
        <taxon>Viruses</taxon>
        <taxon>Duplodnaviria</taxon>
        <taxon>Heunggongvirae</taxon>
        <taxon>Uroviricota</taxon>
        <taxon>Caudoviricetes</taxon>
        <taxon>Pantevenvirales</taxon>
        <taxon>Ackermannviridae</taxon>
        <taxon>Cvivirinae</taxon>
        <taxon>Kuttervirus</taxon>
        <taxon>Kuttervirus Det7</taxon>
    </lineage>
</organism>
<dbReference type="Proteomes" id="UP000032405">
    <property type="component" value="Segment"/>
</dbReference>
<name>A0A0C5Q3C1_9CAUD</name>
<proteinExistence type="predicted"/>
<sequence length="174" mass="20308">MHAFCFSKVGEQLAINYPDANTDFFVLLTDFANKLGIKNVAMTVSDMKFGWLGVKDLLNYGFNVIIVDPTYSPIEEDDVIPVWVQRDINTLDKHYPDCIIIGELIPYFHKRRRLETIKSYFQDNDCGYKMDVLTSGWVVKNTTGNADRITSRLYEYVKERDYELENNNAKRRTR</sequence>
<accession>A0A0C5Q3C1</accession>
<gene>
    <name evidence="1" type="primary">94</name>
    <name evidence="1" type="ORF">DET7_94</name>
</gene>
<dbReference type="RefSeq" id="YP_009140271.1">
    <property type="nucleotide sequence ID" value="NC_027119.1"/>
</dbReference>
<reference evidence="1 2" key="1">
    <citation type="journal article" date="2015" name="Genome Announc.">
        <title>Genome Sequence of Salmonella enterica Phage Det7.</title>
        <authorList>
            <person name="Casjens S.R."/>
            <person name="Jacobs-Sera D."/>
            <person name="Hatfull G.F."/>
            <person name="Hendrix R.W."/>
        </authorList>
    </citation>
    <scope>NUCLEOTIDE SEQUENCE [LARGE SCALE GENOMIC DNA]</scope>
</reference>